<feature type="transmembrane region" description="Helical" evidence="7">
    <location>
        <begin position="226"/>
        <end position="248"/>
    </location>
</feature>
<dbReference type="GO" id="GO:0043190">
    <property type="term" value="C:ATP-binding cassette (ABC) transporter complex"/>
    <property type="evidence" value="ECO:0007669"/>
    <property type="project" value="TreeGrafter"/>
</dbReference>
<dbReference type="CDD" id="cd06261">
    <property type="entry name" value="TM_PBP2"/>
    <property type="match status" value="1"/>
</dbReference>
<keyword evidence="4 7" id="KW-0812">Transmembrane</keyword>
<keyword evidence="5 7" id="KW-1133">Transmembrane helix</keyword>
<feature type="transmembrane region" description="Helical" evidence="7">
    <location>
        <begin position="146"/>
        <end position="173"/>
    </location>
</feature>
<dbReference type="PROSITE" id="PS50928">
    <property type="entry name" value="ABC_TM1"/>
    <property type="match status" value="1"/>
</dbReference>
<feature type="domain" description="ABC transmembrane type-1" evidence="8">
    <location>
        <begin position="99"/>
        <end position="278"/>
    </location>
</feature>
<dbReference type="EMBL" id="FNPV01000003">
    <property type="protein sequence ID" value="SDY64840.1"/>
    <property type="molecule type" value="Genomic_DNA"/>
</dbReference>
<keyword evidence="6 7" id="KW-0472">Membrane</keyword>
<feature type="transmembrane region" description="Helical" evidence="7">
    <location>
        <begin position="79"/>
        <end position="96"/>
    </location>
</feature>
<name>A0A1H3LKL4_9FIRM</name>
<reference evidence="9 10" key="1">
    <citation type="submission" date="2016-10" db="EMBL/GenBank/DDBJ databases">
        <authorList>
            <person name="de Groot N.N."/>
        </authorList>
    </citation>
    <scope>NUCLEOTIDE SEQUENCE [LARGE SCALE GENOMIC DNA]</scope>
    <source>
        <strain evidence="9 10">APO</strain>
    </source>
</reference>
<evidence type="ECO:0000256" key="5">
    <source>
        <dbReference type="ARBA" id="ARBA00022989"/>
    </source>
</evidence>
<evidence type="ECO:0000313" key="10">
    <source>
        <dbReference type="Proteomes" id="UP000199230"/>
    </source>
</evidence>
<organism evidence="9 10">
    <name type="scientific">Tindallia californiensis</name>
    <dbReference type="NCBI Taxonomy" id="159292"/>
    <lineage>
        <taxon>Bacteria</taxon>
        <taxon>Bacillati</taxon>
        <taxon>Bacillota</taxon>
        <taxon>Clostridia</taxon>
        <taxon>Peptostreptococcales</taxon>
        <taxon>Tindalliaceae</taxon>
        <taxon>Tindallia</taxon>
    </lineage>
</organism>
<evidence type="ECO:0000313" key="9">
    <source>
        <dbReference type="EMBL" id="SDY64840.1"/>
    </source>
</evidence>
<evidence type="ECO:0000256" key="1">
    <source>
        <dbReference type="ARBA" id="ARBA00004141"/>
    </source>
</evidence>
<dbReference type="Pfam" id="PF00528">
    <property type="entry name" value="BPD_transp_1"/>
    <property type="match status" value="1"/>
</dbReference>
<dbReference type="Proteomes" id="UP000199230">
    <property type="component" value="Unassembled WGS sequence"/>
</dbReference>
<dbReference type="RefSeq" id="WP_207646026.1">
    <property type="nucleotide sequence ID" value="NZ_FNPV01000003.1"/>
</dbReference>
<sequence length="286" mass="31007">MMTSSILNPLDFIPRIPIGNWVDSIIQALRTAIGPLTRVISTVLSGFMGVFSDLLLMIPAFFLIIIISAIAWKLASQRVAVFSFLGLSLIYNIGLWEESIITVTMILVAVFISLLIGLPTGILSTRYEMVHKIVWPILDFMQTMPAFVYLIPAIFFFRLGVVSAMIATVVFSVPPVIRLTGLGIRLVPEDMVEAATAFGTTDWQKLTKVQLPLAMPTIMAGVNQCIMLALSMVVIAAMIGAGGLGAVVLRGIQRVDLGLGFEGGVSVVILAIILDRITQRSKDANE</sequence>
<keyword evidence="2 7" id="KW-0813">Transport</keyword>
<feature type="transmembrane region" description="Helical" evidence="7">
    <location>
        <begin position="255"/>
        <end position="274"/>
    </location>
</feature>
<dbReference type="STRING" id="159292.SAMN05192546_103260"/>
<evidence type="ECO:0000256" key="3">
    <source>
        <dbReference type="ARBA" id="ARBA00022475"/>
    </source>
</evidence>
<keyword evidence="3" id="KW-1003">Cell membrane</keyword>
<gene>
    <name evidence="9" type="ORF">SAMN05192546_103260</name>
</gene>
<evidence type="ECO:0000259" key="8">
    <source>
        <dbReference type="PROSITE" id="PS50928"/>
    </source>
</evidence>
<dbReference type="FunFam" id="1.10.3720.10:FF:000001">
    <property type="entry name" value="Glycine betaine ABC transporter, permease"/>
    <property type="match status" value="1"/>
</dbReference>
<proteinExistence type="inferred from homology"/>
<comment type="similarity">
    <text evidence="7">Belongs to the binding-protein-dependent transport system permease family.</text>
</comment>
<evidence type="ECO:0000256" key="6">
    <source>
        <dbReference type="ARBA" id="ARBA00023136"/>
    </source>
</evidence>
<dbReference type="Gene3D" id="1.10.3720.10">
    <property type="entry name" value="MetI-like"/>
    <property type="match status" value="1"/>
</dbReference>
<protein>
    <submittedName>
        <fullName evidence="9">Glycine betaine/proline transport system permease protein</fullName>
    </submittedName>
</protein>
<dbReference type="PANTHER" id="PTHR47737">
    <property type="entry name" value="GLYCINE BETAINE/PROLINE BETAINE TRANSPORT SYSTEM PERMEASE PROTEIN PROW"/>
    <property type="match status" value="1"/>
</dbReference>
<dbReference type="PANTHER" id="PTHR47737:SF1">
    <property type="entry name" value="GLYCINE BETAINE_PROLINE BETAINE TRANSPORT SYSTEM PERMEASE PROTEIN PROW"/>
    <property type="match status" value="1"/>
</dbReference>
<dbReference type="GO" id="GO:0005275">
    <property type="term" value="F:amine transmembrane transporter activity"/>
    <property type="evidence" value="ECO:0007669"/>
    <property type="project" value="TreeGrafter"/>
</dbReference>
<comment type="subcellular location">
    <subcellularLocation>
        <location evidence="7">Cell membrane</location>
        <topology evidence="7">Multi-pass membrane protein</topology>
    </subcellularLocation>
    <subcellularLocation>
        <location evidence="1">Membrane</location>
        <topology evidence="1">Multi-pass membrane protein</topology>
    </subcellularLocation>
</comment>
<feature type="transmembrane region" description="Helical" evidence="7">
    <location>
        <begin position="54"/>
        <end position="72"/>
    </location>
</feature>
<dbReference type="AlphaFoldDB" id="A0A1H3LKL4"/>
<dbReference type="InterPro" id="IPR035906">
    <property type="entry name" value="MetI-like_sf"/>
</dbReference>
<dbReference type="GO" id="GO:0015871">
    <property type="term" value="P:choline transport"/>
    <property type="evidence" value="ECO:0007669"/>
    <property type="project" value="TreeGrafter"/>
</dbReference>
<accession>A0A1H3LKL4</accession>
<keyword evidence="10" id="KW-1185">Reference proteome</keyword>
<dbReference type="GO" id="GO:0031460">
    <property type="term" value="P:glycine betaine transport"/>
    <property type="evidence" value="ECO:0007669"/>
    <property type="project" value="TreeGrafter"/>
</dbReference>
<dbReference type="SUPFAM" id="SSF161098">
    <property type="entry name" value="MetI-like"/>
    <property type="match status" value="1"/>
</dbReference>
<dbReference type="InterPro" id="IPR000515">
    <property type="entry name" value="MetI-like"/>
</dbReference>
<evidence type="ECO:0000256" key="7">
    <source>
        <dbReference type="RuleBase" id="RU363032"/>
    </source>
</evidence>
<evidence type="ECO:0000256" key="4">
    <source>
        <dbReference type="ARBA" id="ARBA00022692"/>
    </source>
</evidence>
<dbReference type="GO" id="GO:0015226">
    <property type="term" value="F:carnitine transmembrane transporter activity"/>
    <property type="evidence" value="ECO:0007669"/>
    <property type="project" value="TreeGrafter"/>
</dbReference>
<evidence type="ECO:0000256" key="2">
    <source>
        <dbReference type="ARBA" id="ARBA00022448"/>
    </source>
</evidence>
<feature type="transmembrane region" description="Helical" evidence="7">
    <location>
        <begin position="102"/>
        <end position="125"/>
    </location>
</feature>